<keyword evidence="9" id="KW-1185">Reference proteome</keyword>
<keyword evidence="4" id="KW-0804">Transcription</keyword>
<dbReference type="EMBL" id="JADXDR010000067">
    <property type="protein sequence ID" value="KAI7841139.1"/>
    <property type="molecule type" value="Genomic_DNA"/>
</dbReference>
<evidence type="ECO:0000313" key="9">
    <source>
        <dbReference type="Proteomes" id="UP001205105"/>
    </source>
</evidence>
<dbReference type="GO" id="GO:0046982">
    <property type="term" value="F:protein heterodimerization activity"/>
    <property type="evidence" value="ECO:0007669"/>
    <property type="project" value="InterPro"/>
</dbReference>
<dbReference type="GO" id="GO:0005669">
    <property type="term" value="C:transcription factor TFIID complex"/>
    <property type="evidence" value="ECO:0007669"/>
    <property type="project" value="InterPro"/>
</dbReference>
<evidence type="ECO:0000256" key="3">
    <source>
        <dbReference type="ARBA" id="ARBA00023015"/>
    </source>
</evidence>
<feature type="compositionally biased region" description="Low complexity" evidence="6">
    <location>
        <begin position="375"/>
        <end position="397"/>
    </location>
</feature>
<sequence length="413" mass="41763">MSNHQQGVPGMRPGGGSSSNLAGQGVPMVNPAIMAQFGMPGAAGGQARPGQLPMGMPGMPSLNPLQQQQIWLQHQQAFMAQAAAAGRAPSPGGMPTVAIYVRADPSNAASQLMMLPLPPEFVAAKQAVVQQYLGNPGMHHLIKAELDRWNASREASSGAGVTAAQASAAAQLRLQQQLAAKQFPPIIRPQSEDDKQFVPQARLQALVRQVGLGIGIQNAKATEDAEGALRAVAGDFISNAVSFAVAMARRRKSEEIEPADLLLYLERTWGLQVPGFSRGEVKPYQRQPASAEHQRRMAAVRKAMATSAAGSGAGGPAAGTPAGPPAVGAADKQQQQAGGAGGAGPSTAAAATAEDGGAAAAAAAAANGKSGGGATPAKQQQAQQAGKQAGKQAAAAGAEDEDMPDLDAANGKA</sequence>
<reference evidence="8" key="1">
    <citation type="submission" date="2020-11" db="EMBL/GenBank/DDBJ databases">
        <title>Chlorella ohadii genome sequencing and assembly.</title>
        <authorList>
            <person name="Murik O."/>
            <person name="Treves H."/>
            <person name="Kedem I."/>
            <person name="Shotland Y."/>
            <person name="Kaplan A."/>
        </authorList>
    </citation>
    <scope>NUCLEOTIDE SEQUENCE</scope>
    <source>
        <strain evidence="8">1</strain>
    </source>
</reference>
<dbReference type="Gene3D" id="1.10.20.10">
    <property type="entry name" value="Histone, subunit A"/>
    <property type="match status" value="1"/>
</dbReference>
<dbReference type="CDD" id="cd07981">
    <property type="entry name" value="HFD_TAF12"/>
    <property type="match status" value="1"/>
</dbReference>
<feature type="region of interest" description="Disordered" evidence="6">
    <location>
        <begin position="276"/>
        <end position="413"/>
    </location>
</feature>
<feature type="domain" description="Transcription initiation factor TFIID subunit 12" evidence="7">
    <location>
        <begin position="202"/>
        <end position="270"/>
    </location>
</feature>
<protein>
    <recommendedName>
        <fullName evidence="7">Transcription initiation factor TFIID subunit 12 domain-containing protein</fullName>
    </recommendedName>
</protein>
<feature type="compositionally biased region" description="Low complexity" evidence="6">
    <location>
        <begin position="318"/>
        <end position="337"/>
    </location>
</feature>
<dbReference type="PANTHER" id="PTHR12264:SF21">
    <property type="entry name" value="TRANSCRIPTION INITIATION FACTOR TFIID SUBUNIT 12"/>
    <property type="match status" value="1"/>
</dbReference>
<evidence type="ECO:0000256" key="1">
    <source>
        <dbReference type="ARBA" id="ARBA00004123"/>
    </source>
</evidence>
<name>A0AAD5DVJ3_9CHLO</name>
<evidence type="ECO:0000313" key="8">
    <source>
        <dbReference type="EMBL" id="KAI7841139.1"/>
    </source>
</evidence>
<evidence type="ECO:0000256" key="4">
    <source>
        <dbReference type="ARBA" id="ARBA00023163"/>
    </source>
</evidence>
<dbReference type="InterPro" id="IPR003228">
    <property type="entry name" value="TFIID_TAF12_dom"/>
</dbReference>
<keyword evidence="5" id="KW-0539">Nucleus</keyword>
<dbReference type="AlphaFoldDB" id="A0AAD5DVJ3"/>
<dbReference type="GO" id="GO:0051123">
    <property type="term" value="P:RNA polymerase II preinitiation complex assembly"/>
    <property type="evidence" value="ECO:0007669"/>
    <property type="project" value="TreeGrafter"/>
</dbReference>
<keyword evidence="3" id="KW-0805">Transcription regulation</keyword>
<dbReference type="Proteomes" id="UP001205105">
    <property type="component" value="Unassembled WGS sequence"/>
</dbReference>
<dbReference type="SUPFAM" id="SSF47113">
    <property type="entry name" value="Histone-fold"/>
    <property type="match status" value="1"/>
</dbReference>
<dbReference type="InterPro" id="IPR009072">
    <property type="entry name" value="Histone-fold"/>
</dbReference>
<accession>A0AAD5DVJ3</accession>
<dbReference type="GO" id="GO:0000124">
    <property type="term" value="C:SAGA complex"/>
    <property type="evidence" value="ECO:0007669"/>
    <property type="project" value="InterPro"/>
</dbReference>
<gene>
    <name evidence="8" type="ORF">COHA_005109</name>
</gene>
<organism evidence="8 9">
    <name type="scientific">Chlorella ohadii</name>
    <dbReference type="NCBI Taxonomy" id="2649997"/>
    <lineage>
        <taxon>Eukaryota</taxon>
        <taxon>Viridiplantae</taxon>
        <taxon>Chlorophyta</taxon>
        <taxon>core chlorophytes</taxon>
        <taxon>Trebouxiophyceae</taxon>
        <taxon>Chlorellales</taxon>
        <taxon>Chlorellaceae</taxon>
        <taxon>Chlorella clade</taxon>
        <taxon>Chlorella</taxon>
    </lineage>
</organism>
<comment type="caution">
    <text evidence="8">The sequence shown here is derived from an EMBL/GenBank/DDBJ whole genome shotgun (WGS) entry which is preliminary data.</text>
</comment>
<dbReference type="InterPro" id="IPR037794">
    <property type="entry name" value="TAF12"/>
</dbReference>
<dbReference type="GO" id="GO:0003677">
    <property type="term" value="F:DNA binding"/>
    <property type="evidence" value="ECO:0007669"/>
    <property type="project" value="TreeGrafter"/>
</dbReference>
<dbReference type="Pfam" id="PF03847">
    <property type="entry name" value="TFIID_20kDa"/>
    <property type="match status" value="1"/>
</dbReference>
<dbReference type="GO" id="GO:0017025">
    <property type="term" value="F:TBP-class protein binding"/>
    <property type="evidence" value="ECO:0007669"/>
    <property type="project" value="TreeGrafter"/>
</dbReference>
<comment type="subcellular location">
    <subcellularLocation>
        <location evidence="1">Nucleus</location>
    </subcellularLocation>
</comment>
<evidence type="ECO:0000256" key="2">
    <source>
        <dbReference type="ARBA" id="ARBA00007530"/>
    </source>
</evidence>
<feature type="compositionally biased region" description="Low complexity" evidence="6">
    <location>
        <begin position="345"/>
        <end position="368"/>
    </location>
</feature>
<evidence type="ECO:0000259" key="7">
    <source>
        <dbReference type="Pfam" id="PF03847"/>
    </source>
</evidence>
<evidence type="ECO:0000256" key="5">
    <source>
        <dbReference type="ARBA" id="ARBA00023242"/>
    </source>
</evidence>
<dbReference type="PANTHER" id="PTHR12264">
    <property type="entry name" value="TRANSCRIPTION INITIATION FACTOR TFIID SUBUNIT 12"/>
    <property type="match status" value="1"/>
</dbReference>
<evidence type="ECO:0000256" key="6">
    <source>
        <dbReference type="SAM" id="MobiDB-lite"/>
    </source>
</evidence>
<comment type="similarity">
    <text evidence="2">Belongs to the TAF12 family.</text>
</comment>
<proteinExistence type="inferred from homology"/>
<feature type="region of interest" description="Disordered" evidence="6">
    <location>
        <begin position="1"/>
        <end position="25"/>
    </location>
</feature>